<keyword evidence="1" id="KW-0472">Membrane</keyword>
<evidence type="ECO:0000259" key="2">
    <source>
        <dbReference type="Pfam" id="PF13472"/>
    </source>
</evidence>
<organism evidence="3 4">
    <name type="scientific">Rhodococcus qingshengii</name>
    <dbReference type="NCBI Taxonomy" id="334542"/>
    <lineage>
        <taxon>Bacteria</taxon>
        <taxon>Bacillati</taxon>
        <taxon>Actinomycetota</taxon>
        <taxon>Actinomycetes</taxon>
        <taxon>Mycobacteriales</taxon>
        <taxon>Nocardiaceae</taxon>
        <taxon>Rhodococcus</taxon>
        <taxon>Rhodococcus erythropolis group</taxon>
    </lineage>
</organism>
<dbReference type="AlphaFoldDB" id="A0AAW6LPG6"/>
<reference evidence="3" key="1">
    <citation type="submission" date="2023-02" db="EMBL/GenBank/DDBJ databases">
        <title>A novel hydrolase synthesized by Rhodococcus erythropolis HQ is responsible for the detoxification of Zearalenone.</title>
        <authorList>
            <person name="Hu J."/>
            <person name="Xu J."/>
        </authorList>
    </citation>
    <scope>NUCLEOTIDE SEQUENCE</scope>
    <source>
        <strain evidence="3">HQ</strain>
    </source>
</reference>
<dbReference type="Pfam" id="PF13472">
    <property type="entry name" value="Lipase_GDSL_2"/>
    <property type="match status" value="1"/>
</dbReference>
<sequence length="238" mass="25958">MTKPNKRTVAVIGAMVFTVVAVIVGFAYEQSRDSRATASVSQPDSSAPALNAPTDDFDTVAILGDSYSIPNTTGDHWPALLAFDRRWYLADFASGGTGYVQGNEEKGKLPFGAKIDQVVAVNPEVVIIAGGRNDVSYPLEVRDATRELYAQLRDRLPHAKVVVIGPIMDNRPPSETAVNVNDRIRSAAEQYKLPFIDALAENWLSDPTLLKEDGMHPTPAGQRLMFEKISEHLHSLGL</sequence>
<keyword evidence="3" id="KW-0378">Hydrolase</keyword>
<dbReference type="InterPro" id="IPR013830">
    <property type="entry name" value="SGNH_hydro"/>
</dbReference>
<evidence type="ECO:0000313" key="3">
    <source>
        <dbReference type="EMBL" id="MDE8647196.1"/>
    </source>
</evidence>
<gene>
    <name evidence="3" type="ORF">PXH69_19700</name>
</gene>
<dbReference type="GeneID" id="57489763"/>
<feature type="domain" description="SGNH hydrolase-type esterase" evidence="2">
    <location>
        <begin position="63"/>
        <end position="224"/>
    </location>
</feature>
<name>A0AAW6LPG6_RHOSG</name>
<evidence type="ECO:0000256" key="1">
    <source>
        <dbReference type="SAM" id="Phobius"/>
    </source>
</evidence>
<feature type="transmembrane region" description="Helical" evidence="1">
    <location>
        <begin position="9"/>
        <end position="28"/>
    </location>
</feature>
<dbReference type="GO" id="GO:0016787">
    <property type="term" value="F:hydrolase activity"/>
    <property type="evidence" value="ECO:0007669"/>
    <property type="project" value="UniProtKB-KW"/>
</dbReference>
<accession>A0AAW6LPG6</accession>
<dbReference type="SUPFAM" id="SSF52266">
    <property type="entry name" value="SGNH hydrolase"/>
    <property type="match status" value="1"/>
</dbReference>
<evidence type="ECO:0000313" key="4">
    <source>
        <dbReference type="Proteomes" id="UP001217325"/>
    </source>
</evidence>
<dbReference type="InterPro" id="IPR036514">
    <property type="entry name" value="SGNH_hydro_sf"/>
</dbReference>
<dbReference type="PANTHER" id="PTHR30383">
    <property type="entry name" value="THIOESTERASE 1/PROTEASE 1/LYSOPHOSPHOLIPASE L1"/>
    <property type="match status" value="1"/>
</dbReference>
<protein>
    <submittedName>
        <fullName evidence="3">SGNH/GDSL hydrolase family protein</fullName>
    </submittedName>
</protein>
<dbReference type="EMBL" id="JARDXE010000012">
    <property type="protein sequence ID" value="MDE8647196.1"/>
    <property type="molecule type" value="Genomic_DNA"/>
</dbReference>
<dbReference type="CDD" id="cd00229">
    <property type="entry name" value="SGNH_hydrolase"/>
    <property type="match status" value="1"/>
</dbReference>
<keyword evidence="1" id="KW-0812">Transmembrane</keyword>
<keyword evidence="1" id="KW-1133">Transmembrane helix</keyword>
<dbReference type="RefSeq" id="WP_024487644.1">
    <property type="nucleotide sequence ID" value="NZ_AP026691.1"/>
</dbReference>
<proteinExistence type="predicted"/>
<dbReference type="Gene3D" id="3.40.50.1110">
    <property type="entry name" value="SGNH hydrolase"/>
    <property type="match status" value="1"/>
</dbReference>
<dbReference type="Proteomes" id="UP001217325">
    <property type="component" value="Unassembled WGS sequence"/>
</dbReference>
<dbReference type="InterPro" id="IPR051532">
    <property type="entry name" value="Ester_Hydrolysis_Enzymes"/>
</dbReference>
<comment type="caution">
    <text evidence="3">The sequence shown here is derived from an EMBL/GenBank/DDBJ whole genome shotgun (WGS) entry which is preliminary data.</text>
</comment>